<dbReference type="EMBL" id="FWFZ01000004">
    <property type="protein sequence ID" value="SLN31997.1"/>
    <property type="molecule type" value="Genomic_DNA"/>
</dbReference>
<sequence length="482" mass="53049">MPLTGRPLVTSRGSKYWNSGAIPLIAPEILGDIISEIADMGIVITEDAQVLSVMVSPNSASFRRLEDLEGKDLRSGLTAESAEKFDARLAAFLERDREVRAIELNHADGRSQYEFPIRYTLHRIGPDGAILMLGRDLRPIAEMQQQLVKAQLALEKDFETQRAYDTRFRVLMEATREAFMFVSVSNGRIFEANTGAATLMSCRRDEMTETLLDSVCRPRGKGDLVGTLKSEAQSEAPSAVEVESAKDGTVLRLFPTIFRAAGDRTLLLRVEPMTDTRGTQDTLTLNLVSLFQNGPDAIVFTDAEGNVLSANEGFLDLIDAAHDVSVKGKSIADFLQRGSVDLRVLTENASRAGRMRMYSTKIVGEYISPRVVEISTTALHAGEDTVFAMVMRDTSRVETGRPDATPITDEGVRSVIELVGSATLKEIVSETTNVVERMCIETAVELTMNNRVAAAEMLGLSRQSLYVKLRKYGLINKSELND</sequence>
<proteinExistence type="predicted"/>
<dbReference type="Gene3D" id="3.30.450.20">
    <property type="entry name" value="PAS domain"/>
    <property type="match status" value="2"/>
</dbReference>
<feature type="domain" description="PAS" evidence="1">
    <location>
        <begin position="166"/>
        <end position="233"/>
    </location>
</feature>
<dbReference type="InterPro" id="IPR035965">
    <property type="entry name" value="PAS-like_dom_sf"/>
</dbReference>
<dbReference type="Pfam" id="PF02954">
    <property type="entry name" value="HTH_8"/>
    <property type="match status" value="1"/>
</dbReference>
<gene>
    <name evidence="2" type="ORF">ROA7023_01105</name>
</gene>
<dbReference type="SUPFAM" id="SSF55785">
    <property type="entry name" value="PYP-like sensor domain (PAS domain)"/>
    <property type="match status" value="1"/>
</dbReference>
<dbReference type="Gene3D" id="1.10.10.60">
    <property type="entry name" value="Homeodomain-like"/>
    <property type="match status" value="1"/>
</dbReference>
<dbReference type="InterPro" id="IPR000014">
    <property type="entry name" value="PAS"/>
</dbReference>
<accession>A0A1Y5S477</accession>
<dbReference type="InterPro" id="IPR002197">
    <property type="entry name" value="HTH_Fis"/>
</dbReference>
<dbReference type="AlphaFoldDB" id="A0A1Y5S477"/>
<dbReference type="PRINTS" id="PR01590">
    <property type="entry name" value="HTHFIS"/>
</dbReference>
<feature type="domain" description="PAS" evidence="1">
    <location>
        <begin position="285"/>
        <end position="351"/>
    </location>
</feature>
<dbReference type="InterPro" id="IPR011785">
    <property type="entry name" value="Tscrpt_reg_PpsR-CrtJ"/>
</dbReference>
<dbReference type="Pfam" id="PF13426">
    <property type="entry name" value="PAS_9"/>
    <property type="match status" value="1"/>
</dbReference>
<evidence type="ECO:0000313" key="2">
    <source>
        <dbReference type="EMBL" id="SLN31997.1"/>
    </source>
</evidence>
<dbReference type="GO" id="GO:0043565">
    <property type="term" value="F:sequence-specific DNA binding"/>
    <property type="evidence" value="ECO:0007669"/>
    <property type="project" value="InterPro"/>
</dbReference>
<reference evidence="2 3" key="1">
    <citation type="submission" date="2017-03" db="EMBL/GenBank/DDBJ databases">
        <authorList>
            <person name="Afonso C.L."/>
            <person name="Miller P.J."/>
            <person name="Scott M.A."/>
            <person name="Spackman E."/>
            <person name="Goraichik I."/>
            <person name="Dimitrov K.M."/>
            <person name="Suarez D.L."/>
            <person name="Swayne D.E."/>
        </authorList>
    </citation>
    <scope>NUCLEOTIDE SEQUENCE [LARGE SCALE GENOMIC DNA]</scope>
    <source>
        <strain evidence="2 3">CECT 7023</strain>
    </source>
</reference>
<dbReference type="Proteomes" id="UP000193900">
    <property type="component" value="Unassembled WGS sequence"/>
</dbReference>
<evidence type="ECO:0000259" key="1">
    <source>
        <dbReference type="SMART" id="SM00091"/>
    </source>
</evidence>
<dbReference type="CDD" id="cd00130">
    <property type="entry name" value="PAS"/>
    <property type="match status" value="2"/>
</dbReference>
<dbReference type="Gene3D" id="1.20.5.430">
    <property type="match status" value="1"/>
</dbReference>
<protein>
    <submittedName>
        <fullName evidence="2">Bacterial regulatory protein, Fis family</fullName>
    </submittedName>
</protein>
<dbReference type="SUPFAM" id="SSF46689">
    <property type="entry name" value="Homeodomain-like"/>
    <property type="match status" value="1"/>
</dbReference>
<name>A0A1Y5S477_9RHOB</name>
<dbReference type="SMART" id="SM00091">
    <property type="entry name" value="PAS"/>
    <property type="match status" value="2"/>
</dbReference>
<evidence type="ECO:0000313" key="3">
    <source>
        <dbReference type="Proteomes" id="UP000193900"/>
    </source>
</evidence>
<dbReference type="NCBIfam" id="TIGR02040">
    <property type="entry name" value="PpsR-CrtJ"/>
    <property type="match status" value="1"/>
</dbReference>
<organism evidence="2 3">
    <name type="scientific">Roseisalinus antarcticus</name>
    <dbReference type="NCBI Taxonomy" id="254357"/>
    <lineage>
        <taxon>Bacteria</taxon>
        <taxon>Pseudomonadati</taxon>
        <taxon>Pseudomonadota</taxon>
        <taxon>Alphaproteobacteria</taxon>
        <taxon>Rhodobacterales</taxon>
        <taxon>Roseobacteraceae</taxon>
        <taxon>Roseisalinus</taxon>
    </lineage>
</organism>
<keyword evidence="3" id="KW-1185">Reference proteome</keyword>
<dbReference type="RefSeq" id="WP_234992045.1">
    <property type="nucleotide sequence ID" value="NZ_FWFZ01000004.1"/>
</dbReference>
<dbReference type="InterPro" id="IPR009057">
    <property type="entry name" value="Homeodomain-like_sf"/>
</dbReference>